<dbReference type="InterPro" id="IPR012337">
    <property type="entry name" value="RNaseH-like_sf"/>
</dbReference>
<accession>A0AAD9FLQ6</accession>
<reference evidence="7" key="1">
    <citation type="submission" date="2023-02" db="EMBL/GenBank/DDBJ databases">
        <title>Identification and recombinant expression of a fungal hydrolase from Papiliotrema laurentii that hydrolyzes apple cutin and clears colloidal polyester polyurethane.</title>
        <authorList>
            <consortium name="DOE Joint Genome Institute"/>
            <person name="Roman V.A."/>
            <person name="Bojanowski C."/>
            <person name="Crable B.R."/>
            <person name="Wagner D.N."/>
            <person name="Hung C.S."/>
            <person name="Nadeau L.J."/>
            <person name="Schratz L."/>
            <person name="Haridas S."/>
            <person name="Pangilinan J."/>
            <person name="Lipzen A."/>
            <person name="Na H."/>
            <person name="Yan M."/>
            <person name="Ng V."/>
            <person name="Grigoriev I.V."/>
            <person name="Spatafora J.W."/>
            <person name="Barlow D."/>
            <person name="Biffinger J."/>
            <person name="Kelley-Loughnane N."/>
            <person name="Varaljay V.A."/>
            <person name="Crookes-Goodson W.J."/>
        </authorList>
    </citation>
    <scope>NUCLEOTIDE SEQUENCE</scope>
    <source>
        <strain evidence="7">5307AH</strain>
    </source>
</reference>
<evidence type="ECO:0000256" key="1">
    <source>
        <dbReference type="ARBA" id="ARBA00022552"/>
    </source>
</evidence>
<dbReference type="Gene3D" id="3.30.420.10">
    <property type="entry name" value="Ribonuclease H-like superfamily/Ribonuclease H"/>
    <property type="match status" value="1"/>
</dbReference>
<protein>
    <submittedName>
        <fullName evidence="7">Ribonuclease H-like domain-containing protein</fullName>
    </submittedName>
</protein>
<comment type="function">
    <text evidence="5">Exoribonuclease involved in ribosome biosynthesis. Involved in the processing of ITS1, the internal transcribed spacer localized between the 18S and 5.8S rRNAs.</text>
</comment>
<dbReference type="GO" id="GO:0006364">
    <property type="term" value="P:rRNA processing"/>
    <property type="evidence" value="ECO:0007669"/>
    <property type="project" value="UniProtKB-KW"/>
</dbReference>
<keyword evidence="4" id="KW-0269">Exonuclease</keyword>
<feature type="domain" description="Exonuclease" evidence="6">
    <location>
        <begin position="1"/>
        <end position="151"/>
    </location>
</feature>
<proteinExistence type="predicted"/>
<dbReference type="GO" id="GO:0004527">
    <property type="term" value="F:exonuclease activity"/>
    <property type="evidence" value="ECO:0007669"/>
    <property type="project" value="UniProtKB-KW"/>
</dbReference>
<dbReference type="PANTHER" id="PTHR12801">
    <property type="entry name" value="RNA EXONUCLEASE REXO1 / RECO3 FAMILY MEMBER-RELATED"/>
    <property type="match status" value="1"/>
</dbReference>
<keyword evidence="1" id="KW-0698">rRNA processing</keyword>
<dbReference type="SMART" id="SM00479">
    <property type="entry name" value="EXOIII"/>
    <property type="match status" value="1"/>
</dbReference>
<dbReference type="Proteomes" id="UP001182556">
    <property type="component" value="Unassembled WGS sequence"/>
</dbReference>
<evidence type="ECO:0000256" key="3">
    <source>
        <dbReference type="ARBA" id="ARBA00022801"/>
    </source>
</evidence>
<dbReference type="GO" id="GO:0003676">
    <property type="term" value="F:nucleic acid binding"/>
    <property type="evidence" value="ECO:0007669"/>
    <property type="project" value="InterPro"/>
</dbReference>
<evidence type="ECO:0000256" key="5">
    <source>
        <dbReference type="ARBA" id="ARBA00025599"/>
    </source>
</evidence>
<dbReference type="Pfam" id="PF00929">
    <property type="entry name" value="RNase_T"/>
    <property type="match status" value="1"/>
</dbReference>
<dbReference type="GO" id="GO:0005634">
    <property type="term" value="C:nucleus"/>
    <property type="evidence" value="ECO:0007669"/>
    <property type="project" value="TreeGrafter"/>
</dbReference>
<gene>
    <name evidence="7" type="ORF">DB88DRAFT_510331</name>
</gene>
<name>A0AAD9FLQ6_PAPLA</name>
<evidence type="ECO:0000313" key="8">
    <source>
        <dbReference type="Proteomes" id="UP001182556"/>
    </source>
</evidence>
<evidence type="ECO:0000256" key="2">
    <source>
        <dbReference type="ARBA" id="ARBA00022722"/>
    </source>
</evidence>
<comment type="caution">
    <text evidence="7">The sequence shown here is derived from an EMBL/GenBank/DDBJ whole genome shotgun (WGS) entry which is preliminary data.</text>
</comment>
<evidence type="ECO:0000259" key="6">
    <source>
        <dbReference type="SMART" id="SM00479"/>
    </source>
</evidence>
<dbReference type="InterPro" id="IPR047021">
    <property type="entry name" value="REXO1/3/4-like"/>
</dbReference>
<keyword evidence="3" id="KW-0378">Hydrolase</keyword>
<dbReference type="GO" id="GO:0000027">
    <property type="term" value="P:ribosomal large subunit assembly"/>
    <property type="evidence" value="ECO:0007669"/>
    <property type="project" value="TreeGrafter"/>
</dbReference>
<dbReference type="SUPFAM" id="SSF53098">
    <property type="entry name" value="Ribonuclease H-like"/>
    <property type="match status" value="1"/>
</dbReference>
<evidence type="ECO:0000256" key="4">
    <source>
        <dbReference type="ARBA" id="ARBA00022839"/>
    </source>
</evidence>
<keyword evidence="8" id="KW-1185">Reference proteome</keyword>
<sequence>MSLRDARIGVVDYKGEALLSSYVYVNPKNVVDYITRINGITPAHLASAPTFETIRPRILALLKDKILVGHAVYNDLAHIHHRHTYEDVRDTSLYYPLRAVLGIGREGEYPSLKRLYKEVFGTEIQVDTHDPVEDARASMRLFMHVREEFETALASYQDCVAGIPRSYEKWFW</sequence>
<dbReference type="InterPro" id="IPR013520">
    <property type="entry name" value="Ribonucl_H"/>
</dbReference>
<dbReference type="PANTHER" id="PTHR12801:SF45">
    <property type="entry name" value="RNA EXONUCLEASE 4"/>
    <property type="match status" value="1"/>
</dbReference>
<organism evidence="7 8">
    <name type="scientific">Papiliotrema laurentii</name>
    <name type="common">Cryptococcus laurentii</name>
    <dbReference type="NCBI Taxonomy" id="5418"/>
    <lineage>
        <taxon>Eukaryota</taxon>
        <taxon>Fungi</taxon>
        <taxon>Dikarya</taxon>
        <taxon>Basidiomycota</taxon>
        <taxon>Agaricomycotina</taxon>
        <taxon>Tremellomycetes</taxon>
        <taxon>Tremellales</taxon>
        <taxon>Rhynchogastremaceae</taxon>
        <taxon>Papiliotrema</taxon>
    </lineage>
</organism>
<dbReference type="AlphaFoldDB" id="A0AAD9FLQ6"/>
<dbReference type="EMBL" id="JAODAN010000005">
    <property type="protein sequence ID" value="KAK1923950.1"/>
    <property type="molecule type" value="Genomic_DNA"/>
</dbReference>
<keyword evidence="2" id="KW-0540">Nuclease</keyword>
<evidence type="ECO:0000313" key="7">
    <source>
        <dbReference type="EMBL" id="KAK1923950.1"/>
    </source>
</evidence>
<dbReference type="InterPro" id="IPR036397">
    <property type="entry name" value="RNaseH_sf"/>
</dbReference>